<keyword evidence="2" id="KW-1185">Reference proteome</keyword>
<protein>
    <submittedName>
        <fullName evidence="1">Uncharacterized protein</fullName>
    </submittedName>
</protein>
<evidence type="ECO:0000313" key="2">
    <source>
        <dbReference type="Proteomes" id="UP001146067"/>
    </source>
</evidence>
<dbReference type="RefSeq" id="WP_270109993.1">
    <property type="nucleotide sequence ID" value="NZ_JAPZVP010000007.1"/>
</dbReference>
<reference evidence="1" key="1">
    <citation type="submission" date="2022-12" db="EMBL/GenBank/DDBJ databases">
        <title>Gycomyces niveus sp.nov.,a novel actinomycete isolated from soil in Shouguan.</title>
        <authorList>
            <person name="Yang X."/>
        </authorList>
    </citation>
    <scope>NUCLEOTIDE SEQUENCE</scope>
    <source>
        <strain evidence="1">NEAU-A15</strain>
    </source>
</reference>
<gene>
    <name evidence="1" type="ORF">O1R50_10620</name>
</gene>
<organism evidence="1 2">
    <name type="scientific">Glycomyces luteolus</name>
    <dbReference type="NCBI Taxonomy" id="2670330"/>
    <lineage>
        <taxon>Bacteria</taxon>
        <taxon>Bacillati</taxon>
        <taxon>Actinomycetota</taxon>
        <taxon>Actinomycetes</taxon>
        <taxon>Glycomycetales</taxon>
        <taxon>Glycomycetaceae</taxon>
        <taxon>Glycomyces</taxon>
    </lineage>
</organism>
<name>A0A9X3P7C2_9ACTN</name>
<comment type="caution">
    <text evidence="1">The sequence shown here is derived from an EMBL/GenBank/DDBJ whole genome shotgun (WGS) entry which is preliminary data.</text>
</comment>
<sequence length="136" mass="14943">MTDLRLVKLFAWTIGVLILLWMLTECLGGADETDPGPQDLNRDTQQYAADCERAWQALDLAVQADDDNVDSIVDQLDTLGTEIEDPNLKALTADFGQQAQEMVADAQSQDAEALEDAQAAFRDDAALDLAMRCPLR</sequence>
<dbReference type="Proteomes" id="UP001146067">
    <property type="component" value="Unassembled WGS sequence"/>
</dbReference>
<dbReference type="AlphaFoldDB" id="A0A9X3P7C2"/>
<accession>A0A9X3P7C2</accession>
<proteinExistence type="predicted"/>
<evidence type="ECO:0000313" key="1">
    <source>
        <dbReference type="EMBL" id="MDA1360081.1"/>
    </source>
</evidence>
<dbReference type="EMBL" id="JAPZVP010000007">
    <property type="protein sequence ID" value="MDA1360081.1"/>
    <property type="molecule type" value="Genomic_DNA"/>
</dbReference>